<dbReference type="OrthoDB" id="2732296at2759"/>
<evidence type="ECO:0000313" key="4">
    <source>
        <dbReference type="Proteomes" id="UP000292702"/>
    </source>
</evidence>
<accession>A0A4R0R5W7</accession>
<feature type="transmembrane region" description="Helical" evidence="1">
    <location>
        <begin position="89"/>
        <end position="107"/>
    </location>
</feature>
<comment type="caution">
    <text evidence="3">The sequence shown here is derived from an EMBL/GenBank/DDBJ whole genome shotgun (WGS) entry which is preliminary data.</text>
</comment>
<feature type="transmembrane region" description="Helical" evidence="1">
    <location>
        <begin position="12"/>
        <end position="35"/>
    </location>
</feature>
<keyword evidence="1" id="KW-1133">Transmembrane helix</keyword>
<organism evidence="3 4">
    <name type="scientific">Steccherinum ochraceum</name>
    <dbReference type="NCBI Taxonomy" id="92696"/>
    <lineage>
        <taxon>Eukaryota</taxon>
        <taxon>Fungi</taxon>
        <taxon>Dikarya</taxon>
        <taxon>Basidiomycota</taxon>
        <taxon>Agaricomycotina</taxon>
        <taxon>Agaricomycetes</taxon>
        <taxon>Polyporales</taxon>
        <taxon>Steccherinaceae</taxon>
        <taxon>Steccherinum</taxon>
    </lineage>
</organism>
<evidence type="ECO:0000259" key="2">
    <source>
        <dbReference type="Pfam" id="PF20152"/>
    </source>
</evidence>
<reference evidence="3 4" key="1">
    <citation type="submission" date="2018-11" db="EMBL/GenBank/DDBJ databases">
        <title>Genome assembly of Steccherinum ochraceum LE-BIN_3174, the white-rot fungus of the Steccherinaceae family (The Residual Polyporoid clade, Polyporales, Basidiomycota).</title>
        <authorList>
            <person name="Fedorova T.V."/>
            <person name="Glazunova O.A."/>
            <person name="Landesman E.O."/>
            <person name="Moiseenko K.V."/>
            <person name="Psurtseva N.V."/>
            <person name="Savinova O.S."/>
            <person name="Shakhova N.V."/>
            <person name="Tyazhelova T.V."/>
            <person name="Vasina D.V."/>
        </authorList>
    </citation>
    <scope>NUCLEOTIDE SEQUENCE [LARGE SCALE GENOMIC DNA]</scope>
    <source>
        <strain evidence="3 4">LE-BIN_3174</strain>
    </source>
</reference>
<keyword evidence="1" id="KW-0472">Membrane</keyword>
<keyword evidence="4" id="KW-1185">Reference proteome</keyword>
<dbReference type="PANTHER" id="PTHR40465">
    <property type="entry name" value="CHROMOSOME 1, WHOLE GENOME SHOTGUN SEQUENCE"/>
    <property type="match status" value="1"/>
</dbReference>
<protein>
    <recommendedName>
        <fullName evidence="2">DUF6534 domain-containing protein</fullName>
    </recommendedName>
</protein>
<feature type="transmembrane region" description="Helical" evidence="1">
    <location>
        <begin position="149"/>
        <end position="169"/>
    </location>
</feature>
<name>A0A4R0R5W7_9APHY</name>
<dbReference type="Pfam" id="PF20152">
    <property type="entry name" value="DUF6534"/>
    <property type="match status" value="1"/>
</dbReference>
<dbReference type="InterPro" id="IPR045339">
    <property type="entry name" value="DUF6534"/>
</dbReference>
<evidence type="ECO:0000256" key="1">
    <source>
        <dbReference type="SAM" id="Phobius"/>
    </source>
</evidence>
<dbReference type="STRING" id="92696.A0A4R0R5W7"/>
<gene>
    <name evidence="3" type="ORF">EIP91_007968</name>
</gene>
<feature type="transmembrane region" description="Helical" evidence="1">
    <location>
        <begin position="181"/>
        <end position="210"/>
    </location>
</feature>
<sequence length="311" mass="34920">MAIPLLPTLGAVYIGSFFSAILYGATSLQAFIYLAKFWKTDKLWMKLLVIVIWMLETIHMCFVFGFTFRTMIIDFGNFVQIGVTKNYENVTTAITGLIILLTHWYAGLARDYLKDTSDILKLLRSSLMDLIQVQAFAKFHNTTPYYTSALSIAAANDILIALALSYYLLLRRSGMRRTDHIIIRIITFTVSSGILTSVTDVVILACFVAMPNNLVYLAFFQFVNNFYANALLATRNWMSSLNARGFPANDSSMYDATTDHGTRDVIAFAHLPRSTTSTQVHTRDTAMKRHNAEVCLQADTASASVLEHEPK</sequence>
<feature type="transmembrane region" description="Helical" evidence="1">
    <location>
        <begin position="216"/>
        <end position="234"/>
    </location>
</feature>
<proteinExistence type="predicted"/>
<feature type="domain" description="DUF6534" evidence="2">
    <location>
        <begin position="153"/>
        <end position="244"/>
    </location>
</feature>
<keyword evidence="1" id="KW-0812">Transmembrane</keyword>
<evidence type="ECO:0000313" key="3">
    <source>
        <dbReference type="EMBL" id="TCD61766.1"/>
    </source>
</evidence>
<dbReference type="AlphaFoldDB" id="A0A4R0R5W7"/>
<feature type="transmembrane region" description="Helical" evidence="1">
    <location>
        <begin position="47"/>
        <end position="69"/>
    </location>
</feature>
<dbReference type="Proteomes" id="UP000292702">
    <property type="component" value="Unassembled WGS sequence"/>
</dbReference>
<dbReference type="PANTHER" id="PTHR40465:SF1">
    <property type="entry name" value="DUF6534 DOMAIN-CONTAINING PROTEIN"/>
    <property type="match status" value="1"/>
</dbReference>
<dbReference type="EMBL" id="RWJN01000432">
    <property type="protein sequence ID" value="TCD61766.1"/>
    <property type="molecule type" value="Genomic_DNA"/>
</dbReference>